<dbReference type="Pfam" id="PF01541">
    <property type="entry name" value="GIY-YIG"/>
    <property type="match status" value="1"/>
</dbReference>
<dbReference type="PANTHER" id="PTHR34477:SF1">
    <property type="entry name" value="UPF0213 PROTEIN YHBQ"/>
    <property type="match status" value="1"/>
</dbReference>
<dbReference type="EMBL" id="CP042374">
    <property type="protein sequence ID" value="QEA32856.1"/>
    <property type="molecule type" value="Genomic_DNA"/>
</dbReference>
<evidence type="ECO:0000259" key="2">
    <source>
        <dbReference type="PROSITE" id="PS50164"/>
    </source>
</evidence>
<comment type="similarity">
    <text evidence="1">Belongs to the UPF0213 family.</text>
</comment>
<feature type="domain" description="GIY-YIG" evidence="2">
    <location>
        <begin position="2"/>
        <end position="79"/>
    </location>
</feature>
<dbReference type="RefSeq" id="WP_147000270.1">
    <property type="nucleotide sequence ID" value="NZ_CP042374.1"/>
</dbReference>
<evidence type="ECO:0000313" key="4">
    <source>
        <dbReference type="Proteomes" id="UP000321332"/>
    </source>
</evidence>
<gene>
    <name evidence="3" type="ORF">FGL89_01235</name>
</gene>
<accession>A0AAE6M423</accession>
<dbReference type="InterPro" id="IPR035901">
    <property type="entry name" value="GIY-YIG_endonuc_sf"/>
</dbReference>
<reference evidence="3 4" key="1">
    <citation type="submission" date="2019-06" db="EMBL/GenBank/DDBJ databases">
        <title>Genome analyses of bacteria isolated from kimchi.</title>
        <authorList>
            <person name="Lee S."/>
            <person name="Ahn S."/>
            <person name="Roh S."/>
        </authorList>
    </citation>
    <scope>NUCLEOTIDE SEQUENCE [LARGE SCALE GENOMIC DNA]</scope>
    <source>
        <strain evidence="3 4">CBA3620</strain>
    </source>
</reference>
<sequence>MKPYFFYVLYTADGYFYGGFTDDVSRRFKVHEARKGAKFTRVKSRHPLRLIYSEQFETKSEALHAEANFKKLTRPKKEVFLIMHDISPSIWRHD</sequence>
<dbReference type="AlphaFoldDB" id="A0AAE6M423"/>
<dbReference type="PANTHER" id="PTHR34477">
    <property type="entry name" value="UPF0213 PROTEIN YHBQ"/>
    <property type="match status" value="1"/>
</dbReference>
<dbReference type="InterPro" id="IPR000305">
    <property type="entry name" value="GIY-YIG_endonuc"/>
</dbReference>
<dbReference type="GeneID" id="61186345"/>
<proteinExistence type="inferred from homology"/>
<dbReference type="Gene3D" id="3.40.1440.10">
    <property type="entry name" value="GIY-YIG endonuclease"/>
    <property type="match status" value="1"/>
</dbReference>
<evidence type="ECO:0000256" key="1">
    <source>
        <dbReference type="ARBA" id="ARBA00007435"/>
    </source>
</evidence>
<name>A0AAE6M423_LEUCA</name>
<dbReference type="SUPFAM" id="SSF82771">
    <property type="entry name" value="GIY-YIG endonuclease"/>
    <property type="match status" value="1"/>
</dbReference>
<dbReference type="InterPro" id="IPR050190">
    <property type="entry name" value="UPF0213_domain"/>
</dbReference>
<organism evidence="3 4">
    <name type="scientific">Leuconostoc carnosum</name>
    <dbReference type="NCBI Taxonomy" id="1252"/>
    <lineage>
        <taxon>Bacteria</taxon>
        <taxon>Bacillati</taxon>
        <taxon>Bacillota</taxon>
        <taxon>Bacilli</taxon>
        <taxon>Lactobacillales</taxon>
        <taxon>Lactobacillaceae</taxon>
        <taxon>Leuconostoc</taxon>
    </lineage>
</organism>
<dbReference type="CDD" id="cd10456">
    <property type="entry name" value="GIY-YIG_UPF0213"/>
    <property type="match status" value="1"/>
</dbReference>
<dbReference type="PROSITE" id="PS50164">
    <property type="entry name" value="GIY_YIG"/>
    <property type="match status" value="1"/>
</dbReference>
<evidence type="ECO:0000313" key="3">
    <source>
        <dbReference type="EMBL" id="QEA32856.1"/>
    </source>
</evidence>
<dbReference type="SMART" id="SM00465">
    <property type="entry name" value="GIYc"/>
    <property type="match status" value="1"/>
</dbReference>
<dbReference type="Proteomes" id="UP000321332">
    <property type="component" value="Chromosome"/>
</dbReference>
<protein>
    <submittedName>
        <fullName evidence="3">GIY-YIG nuclease family protein</fullName>
    </submittedName>
</protein>